<reference evidence="1 2" key="2">
    <citation type="submission" date="2020-03" db="EMBL/GenBank/DDBJ databases">
        <authorList>
            <person name="Ichikawa N."/>
            <person name="Kimura A."/>
            <person name="Kitahashi Y."/>
            <person name="Uohara A."/>
        </authorList>
    </citation>
    <scope>NUCLEOTIDE SEQUENCE [LARGE SCALE GENOMIC DNA]</scope>
    <source>
        <strain evidence="1 2">NBRC 108639</strain>
    </source>
</reference>
<name>A0A6V8KB86_9ACTN</name>
<evidence type="ECO:0000313" key="2">
    <source>
        <dbReference type="Proteomes" id="UP000482800"/>
    </source>
</evidence>
<dbReference type="AlphaFoldDB" id="A0A6V8KB86"/>
<organism evidence="1 2">
    <name type="scientific">Phytohabitans houttuyneae</name>
    <dbReference type="NCBI Taxonomy" id="1076126"/>
    <lineage>
        <taxon>Bacteria</taxon>
        <taxon>Bacillati</taxon>
        <taxon>Actinomycetota</taxon>
        <taxon>Actinomycetes</taxon>
        <taxon>Micromonosporales</taxon>
        <taxon>Micromonosporaceae</taxon>
    </lineage>
</organism>
<comment type="caution">
    <text evidence="1">The sequence shown here is derived from an EMBL/GenBank/DDBJ whole genome shotgun (WGS) entry which is preliminary data.</text>
</comment>
<gene>
    <name evidence="1" type="ORF">Phou_036090</name>
</gene>
<protein>
    <submittedName>
        <fullName evidence="1">Uncharacterized protein</fullName>
    </submittedName>
</protein>
<proteinExistence type="predicted"/>
<reference evidence="1 2" key="1">
    <citation type="submission" date="2020-03" db="EMBL/GenBank/DDBJ databases">
        <title>Whole genome shotgun sequence of Phytohabitans houttuyneae NBRC 108639.</title>
        <authorList>
            <person name="Komaki H."/>
            <person name="Tamura T."/>
        </authorList>
    </citation>
    <scope>NUCLEOTIDE SEQUENCE [LARGE SCALE GENOMIC DNA]</scope>
    <source>
        <strain evidence="1 2">NBRC 108639</strain>
    </source>
</reference>
<evidence type="ECO:0000313" key="1">
    <source>
        <dbReference type="EMBL" id="GFJ79429.1"/>
    </source>
</evidence>
<dbReference type="RefSeq" id="WP_173056967.1">
    <property type="nucleotide sequence ID" value="NZ_BAABGO010000001.1"/>
</dbReference>
<keyword evidence="2" id="KW-1185">Reference proteome</keyword>
<sequence>MHGTDLNHEPKLRTFHVHTSAGGRRTRVYRTRPSRQVQLRQALAGLTGRRR</sequence>
<dbReference type="Proteomes" id="UP000482800">
    <property type="component" value="Unassembled WGS sequence"/>
</dbReference>
<accession>A0A6V8KB86</accession>
<dbReference type="EMBL" id="BLPF01000001">
    <property type="protein sequence ID" value="GFJ79429.1"/>
    <property type="molecule type" value="Genomic_DNA"/>
</dbReference>